<dbReference type="Proteomes" id="UP000010305">
    <property type="component" value="Unassembled WGS sequence"/>
</dbReference>
<dbReference type="Pfam" id="PF01583">
    <property type="entry name" value="APS_kinase"/>
    <property type="match status" value="1"/>
</dbReference>
<feature type="domain" description="APS kinase" evidence="2">
    <location>
        <begin position="2"/>
        <end position="78"/>
    </location>
</feature>
<dbReference type="HOGENOM" id="CLU_121439_0_0_6"/>
<dbReference type="SUPFAM" id="SSF52540">
    <property type="entry name" value="P-loop containing nucleoside triphosphate hydrolases"/>
    <property type="match status" value="1"/>
</dbReference>
<dbReference type="InterPro" id="IPR059117">
    <property type="entry name" value="APS_kinase_dom"/>
</dbReference>
<dbReference type="AlphaFoldDB" id="J5KGZ6"/>
<evidence type="ECO:0000256" key="1">
    <source>
        <dbReference type="ARBA" id="ARBA00022679"/>
    </source>
</evidence>
<keyword evidence="3" id="KW-0418">Kinase</keyword>
<organism evidence="3 4">
    <name type="scientific">SAR86 cluster bacterium SAR86A</name>
    <dbReference type="NCBI Taxonomy" id="1123866"/>
    <lineage>
        <taxon>Bacteria</taxon>
        <taxon>Pseudomonadati</taxon>
        <taxon>Pseudomonadota</taxon>
        <taxon>Gammaproteobacteria</taxon>
        <taxon>SAR86 cluster</taxon>
    </lineage>
</organism>
<dbReference type="InterPro" id="IPR027417">
    <property type="entry name" value="P-loop_NTPase"/>
</dbReference>
<dbReference type="STRING" id="1123866.NT01SARS_0819"/>
<sequence length="131" mass="15344">MGLPGSGKTYLAKRLQPLLKAAWYNADIVREMANDWDFSPEGRIRQSLRMKNLADYEKSHGRIVICDFVCPTRETKKNFDPDITVWMNTIKAGRFEDTNKMFEEPKDVNFRITEMNDKNHEFIAKEILKNV</sequence>
<dbReference type="GO" id="GO:0016301">
    <property type="term" value="F:kinase activity"/>
    <property type="evidence" value="ECO:0007669"/>
    <property type="project" value="UniProtKB-KW"/>
</dbReference>
<accession>J5KGZ6</accession>
<protein>
    <submittedName>
        <fullName evidence="3">Adenylyl-sulfate kinase</fullName>
    </submittedName>
</protein>
<reference evidence="3 4" key="1">
    <citation type="journal article" date="2012" name="ISME J.">
        <title>Genomic insights to SAR86, an abundant and uncultivated marine bacterial lineage.</title>
        <authorList>
            <person name="Dupont C.L."/>
            <person name="Rusch D.B."/>
            <person name="Yooseph S."/>
            <person name="Lombardo M.J."/>
            <person name="Richter R.A."/>
            <person name="Valas R."/>
            <person name="Novotny M."/>
            <person name="Yee-Greenbaum J."/>
            <person name="Selengut J.D."/>
            <person name="Haft D.H."/>
            <person name="Halpern A.L."/>
            <person name="Lasken R.S."/>
            <person name="Nealson K."/>
            <person name="Friedman R."/>
            <person name="Venter J.C."/>
        </authorList>
    </citation>
    <scope>NUCLEOTIDE SEQUENCE [LARGE SCALE GENOMIC DNA]</scope>
</reference>
<dbReference type="EMBL" id="JH611156">
    <property type="protein sequence ID" value="EJP72321.1"/>
    <property type="molecule type" value="Genomic_DNA"/>
</dbReference>
<evidence type="ECO:0000313" key="3">
    <source>
        <dbReference type="EMBL" id="EJP72321.1"/>
    </source>
</evidence>
<evidence type="ECO:0000259" key="2">
    <source>
        <dbReference type="Pfam" id="PF01583"/>
    </source>
</evidence>
<keyword evidence="1" id="KW-0808">Transferase</keyword>
<evidence type="ECO:0000313" key="4">
    <source>
        <dbReference type="Proteomes" id="UP000010305"/>
    </source>
</evidence>
<dbReference type="Gene3D" id="3.40.50.300">
    <property type="entry name" value="P-loop containing nucleotide triphosphate hydrolases"/>
    <property type="match status" value="1"/>
</dbReference>
<gene>
    <name evidence="3" type="ORF">NT01SARS_0819</name>
</gene>
<proteinExistence type="predicted"/>
<name>J5KGZ6_9GAMM</name>